<accession>Q0FZR0</accession>
<reference evidence="1 2" key="1">
    <citation type="journal article" date="2010" name="J. Bacteriol.">
        <title>Genome sequence of Fulvimarina pelagi HTCC2506T, a Mn(II)-oxidizing alphaproteobacterium possessing an aerobic anoxygenic photosynthetic gene cluster and Xanthorhodopsin.</title>
        <authorList>
            <person name="Kang I."/>
            <person name="Oh H.M."/>
            <person name="Lim S.I."/>
            <person name="Ferriera S."/>
            <person name="Giovannoni S.J."/>
            <person name="Cho J.C."/>
        </authorList>
    </citation>
    <scope>NUCLEOTIDE SEQUENCE [LARGE SCALE GENOMIC DNA]</scope>
    <source>
        <strain evidence="1 2">HTCC2506</strain>
    </source>
</reference>
<dbReference type="Proteomes" id="UP000004310">
    <property type="component" value="Unassembled WGS sequence"/>
</dbReference>
<evidence type="ECO:0000313" key="2">
    <source>
        <dbReference type="Proteomes" id="UP000004310"/>
    </source>
</evidence>
<evidence type="ECO:0000313" key="1">
    <source>
        <dbReference type="EMBL" id="EAU40531.1"/>
    </source>
</evidence>
<name>Q0FZR0_9HYPH</name>
<keyword evidence="2" id="KW-1185">Reference proteome</keyword>
<comment type="caution">
    <text evidence="1">The sequence shown here is derived from an EMBL/GenBank/DDBJ whole genome shotgun (WGS) entry which is preliminary data.</text>
</comment>
<gene>
    <name evidence="1" type="ORF">FP2506_04861</name>
</gene>
<sequence length="38" mass="4387">MLSGDAFPTDMTAFSEFHQTVERVGMEGFIEDRPFYLN</sequence>
<dbReference type="AlphaFoldDB" id="Q0FZR0"/>
<proteinExistence type="predicted"/>
<organism evidence="1 2">
    <name type="scientific">Fulvimarina pelagi HTCC2506</name>
    <dbReference type="NCBI Taxonomy" id="314231"/>
    <lineage>
        <taxon>Bacteria</taxon>
        <taxon>Pseudomonadati</taxon>
        <taxon>Pseudomonadota</taxon>
        <taxon>Alphaproteobacteria</taxon>
        <taxon>Hyphomicrobiales</taxon>
        <taxon>Aurantimonadaceae</taxon>
        <taxon>Fulvimarina</taxon>
    </lineage>
</organism>
<dbReference type="EMBL" id="AATP01000007">
    <property type="protein sequence ID" value="EAU40531.1"/>
    <property type="molecule type" value="Genomic_DNA"/>
</dbReference>
<dbReference type="HOGENOM" id="CLU_3328231_0_0_5"/>
<protein>
    <submittedName>
        <fullName evidence="1">Uncharacterized protein</fullName>
    </submittedName>
</protein>